<name>A0A5J4WIX0_9EUKA</name>
<dbReference type="AlphaFoldDB" id="A0A5J4WIX0"/>
<protein>
    <submittedName>
        <fullName evidence="1">Uncharacterized protein</fullName>
    </submittedName>
</protein>
<proteinExistence type="predicted"/>
<comment type="caution">
    <text evidence="1">The sequence shown here is derived from an EMBL/GenBank/DDBJ whole genome shotgun (WGS) entry which is preliminary data.</text>
</comment>
<sequence length="173" mass="19413">IRLVDNAFIIIGHMVKDANKDVRRQAVESMGLMKGVENVKRITQWYSMDIWHQQPERSTNQLIDSQKDIDYPPLYFGAGVLIHCTSAGSFAHGLEDSNSIVRTSTVRAVVQQCLMSPYFSCCVCKMLLSVACAEDVHNINSVIVMLAGLIIAQSQARKLSFELLILDYFKSKN</sequence>
<evidence type="ECO:0000313" key="1">
    <source>
        <dbReference type="EMBL" id="KAA6394472.1"/>
    </source>
</evidence>
<feature type="non-terminal residue" evidence="1">
    <location>
        <position position="1"/>
    </location>
</feature>
<dbReference type="Proteomes" id="UP000324800">
    <property type="component" value="Unassembled WGS sequence"/>
</dbReference>
<dbReference type="EMBL" id="SNRW01001937">
    <property type="protein sequence ID" value="KAA6394472.1"/>
    <property type="molecule type" value="Genomic_DNA"/>
</dbReference>
<evidence type="ECO:0000313" key="2">
    <source>
        <dbReference type="Proteomes" id="UP000324800"/>
    </source>
</evidence>
<accession>A0A5J4WIX0</accession>
<organism evidence="1 2">
    <name type="scientific">Streblomastix strix</name>
    <dbReference type="NCBI Taxonomy" id="222440"/>
    <lineage>
        <taxon>Eukaryota</taxon>
        <taxon>Metamonada</taxon>
        <taxon>Preaxostyla</taxon>
        <taxon>Oxymonadida</taxon>
        <taxon>Streblomastigidae</taxon>
        <taxon>Streblomastix</taxon>
    </lineage>
</organism>
<dbReference type="OrthoDB" id="18190at2759"/>
<gene>
    <name evidence="1" type="ORF">EZS28_009998</name>
</gene>
<reference evidence="1 2" key="1">
    <citation type="submission" date="2019-03" db="EMBL/GenBank/DDBJ databases">
        <title>Single cell metagenomics reveals metabolic interactions within the superorganism composed of flagellate Streblomastix strix and complex community of Bacteroidetes bacteria on its surface.</title>
        <authorList>
            <person name="Treitli S.C."/>
            <person name="Kolisko M."/>
            <person name="Husnik F."/>
            <person name="Keeling P."/>
            <person name="Hampl V."/>
        </authorList>
    </citation>
    <scope>NUCLEOTIDE SEQUENCE [LARGE SCALE GENOMIC DNA]</scope>
    <source>
        <strain evidence="1">ST1C</strain>
    </source>
</reference>